<protein>
    <submittedName>
        <fullName evidence="7">Related to PEX5-peroxisomal targeting signal receptor</fullName>
    </submittedName>
</protein>
<organism evidence="7 8">
    <name type="scientific">Serendipita indica (strain DSM 11827)</name>
    <name type="common">Root endophyte fungus</name>
    <name type="synonym">Piriformospora indica</name>
    <dbReference type="NCBI Taxonomy" id="1109443"/>
    <lineage>
        <taxon>Eukaryota</taxon>
        <taxon>Fungi</taxon>
        <taxon>Dikarya</taxon>
        <taxon>Basidiomycota</taxon>
        <taxon>Agaricomycotina</taxon>
        <taxon>Agaricomycetes</taxon>
        <taxon>Sebacinales</taxon>
        <taxon>Serendipitaceae</taxon>
        <taxon>Serendipita</taxon>
    </lineage>
</organism>
<sequence length="609" mass="66433">MSFSTLISGAECATSSNPLSQVLKHTDVDNSLQRDRIGVPGGSSLQHLPRTAIPAVNQADMVAARQFFQHNGPIPQGGPMIHMPPTLSTPPLLSPASGSATPEVLAGLPAPSRWAADLEKFKSGSIQAPMTNQMIQPVHAEMPAYMHHMPMAGYQPLMPPMALMPQVKGKGKAVDQELDAAFQELALQSKSGTTGEANDLDQVMDRLLKEQEAKAQEQQTLSDFQRVWRDINAQPSNETLEEMAKWEKEFNEAMAAEREEFDQTFEPQMNASLAGIDRDFGLATESFKVDGDGMPVLGLYPFDEKNEHARDSKSSLQAAKDLLNAGGSLSEVALMLEAAIQNKDLGEGGYEAWILLGEVRSMDEREELGMLALREGVRIASENGGAGGVGMLSLAISYTNEGYDRPSQLLLLNWLKTRYPEHAAGVNLPSTFTEPWAVHDVVQEAFLSVARAQQHAPEPDPELQVGLGVLLYINGEFSKAADCFGAALSMRPEDYVLWNRYGSCLSNGNKPEESLAAYREALRLRPQYTRAMYNVGVACLNLGALKEAAEHFLSGLALQGDEGSSGPTKRSEQLWATLRRTLIAMDRADLADKARDGNLQLFKAEGFEF</sequence>
<evidence type="ECO:0000256" key="4">
    <source>
        <dbReference type="ARBA" id="ARBA00022737"/>
    </source>
</evidence>
<dbReference type="PANTHER" id="PTHR10130:SF9">
    <property type="entry name" value="PEROXISOMAL TARGETING SIGNAL RECEPTOR"/>
    <property type="match status" value="1"/>
</dbReference>
<accession>G4TNW6</accession>
<keyword evidence="4" id="KW-0677">Repeat</keyword>
<evidence type="ECO:0000256" key="3">
    <source>
        <dbReference type="ARBA" id="ARBA00022490"/>
    </source>
</evidence>
<evidence type="ECO:0000313" key="8">
    <source>
        <dbReference type="Proteomes" id="UP000007148"/>
    </source>
</evidence>
<evidence type="ECO:0000256" key="5">
    <source>
        <dbReference type="ARBA" id="ARBA00022803"/>
    </source>
</evidence>
<dbReference type="SMART" id="SM00028">
    <property type="entry name" value="TPR"/>
    <property type="match status" value="4"/>
</dbReference>
<dbReference type="PROSITE" id="PS50005">
    <property type="entry name" value="TPR"/>
    <property type="match status" value="2"/>
</dbReference>
<evidence type="ECO:0000256" key="6">
    <source>
        <dbReference type="PROSITE-ProRule" id="PRU00339"/>
    </source>
</evidence>
<dbReference type="STRING" id="1109443.G4TNW6"/>
<dbReference type="OMA" id="WEEQFKQ"/>
<dbReference type="GO" id="GO:0005052">
    <property type="term" value="F:peroxisome matrix targeting signal-1 binding"/>
    <property type="evidence" value="ECO:0007669"/>
    <property type="project" value="TreeGrafter"/>
</dbReference>
<dbReference type="AlphaFoldDB" id="G4TNW6"/>
<dbReference type="HOGENOM" id="CLU_013516_3_1_1"/>
<dbReference type="InParanoid" id="G4TNW6"/>
<keyword evidence="8" id="KW-1185">Reference proteome</keyword>
<evidence type="ECO:0000256" key="1">
    <source>
        <dbReference type="ARBA" id="ARBA00004496"/>
    </source>
</evidence>
<comment type="caution">
    <text evidence="7">The sequence shown here is derived from an EMBL/GenBank/DDBJ whole genome shotgun (WGS) entry which is preliminary data.</text>
</comment>
<dbReference type="eggNOG" id="KOG1125">
    <property type="taxonomic scope" value="Eukaryota"/>
</dbReference>
<feature type="repeat" description="TPR" evidence="6">
    <location>
        <begin position="461"/>
        <end position="494"/>
    </location>
</feature>
<dbReference type="Pfam" id="PF13432">
    <property type="entry name" value="TPR_16"/>
    <property type="match status" value="1"/>
</dbReference>
<comment type="subcellular location">
    <subcellularLocation>
        <location evidence="1">Cytoplasm</location>
    </subcellularLocation>
</comment>
<dbReference type="InterPro" id="IPR024111">
    <property type="entry name" value="PEX5/PEX5L"/>
</dbReference>
<dbReference type="InterPro" id="IPR011990">
    <property type="entry name" value="TPR-like_helical_dom_sf"/>
</dbReference>
<keyword evidence="7" id="KW-0675">Receptor</keyword>
<dbReference type="GO" id="GO:0005778">
    <property type="term" value="C:peroxisomal membrane"/>
    <property type="evidence" value="ECO:0007669"/>
    <property type="project" value="TreeGrafter"/>
</dbReference>
<dbReference type="GO" id="GO:0016560">
    <property type="term" value="P:protein import into peroxisome matrix, docking"/>
    <property type="evidence" value="ECO:0007669"/>
    <property type="project" value="TreeGrafter"/>
</dbReference>
<evidence type="ECO:0000256" key="2">
    <source>
        <dbReference type="ARBA" id="ARBA00005348"/>
    </source>
</evidence>
<keyword evidence="5 6" id="KW-0802">TPR repeat</keyword>
<name>G4TNW6_SERID</name>
<dbReference type="InterPro" id="IPR019734">
    <property type="entry name" value="TPR_rpt"/>
</dbReference>
<dbReference type="Proteomes" id="UP000007148">
    <property type="component" value="Unassembled WGS sequence"/>
</dbReference>
<feature type="repeat" description="TPR" evidence="6">
    <location>
        <begin position="495"/>
        <end position="528"/>
    </location>
</feature>
<dbReference type="PANTHER" id="PTHR10130">
    <property type="entry name" value="PEROXISOMAL TARGETING SIGNAL 1 RECEPTOR PEX5"/>
    <property type="match status" value="1"/>
</dbReference>
<reference evidence="7 8" key="1">
    <citation type="journal article" date="2011" name="PLoS Pathog.">
        <title>Endophytic Life Strategies Decoded by Genome and Transcriptome Analyses of the Mutualistic Root Symbiont Piriformospora indica.</title>
        <authorList>
            <person name="Zuccaro A."/>
            <person name="Lahrmann U."/>
            <person name="Guldener U."/>
            <person name="Langen G."/>
            <person name="Pfiffi S."/>
            <person name="Biedenkopf D."/>
            <person name="Wong P."/>
            <person name="Samans B."/>
            <person name="Grimm C."/>
            <person name="Basiewicz M."/>
            <person name="Murat C."/>
            <person name="Martin F."/>
            <person name="Kogel K.H."/>
        </authorList>
    </citation>
    <scope>NUCLEOTIDE SEQUENCE [LARGE SCALE GENOMIC DNA]</scope>
    <source>
        <strain evidence="7 8">DSM 11827</strain>
    </source>
</reference>
<evidence type="ECO:0000313" key="7">
    <source>
        <dbReference type="EMBL" id="CCA73009.1"/>
    </source>
</evidence>
<gene>
    <name evidence="7" type="ORF">PIIN_06964</name>
</gene>
<dbReference type="OrthoDB" id="10006023at2759"/>
<dbReference type="Gene3D" id="1.25.40.10">
    <property type="entry name" value="Tetratricopeptide repeat domain"/>
    <property type="match status" value="1"/>
</dbReference>
<dbReference type="EMBL" id="CAFZ01000196">
    <property type="protein sequence ID" value="CCA73009.1"/>
    <property type="molecule type" value="Genomic_DNA"/>
</dbReference>
<dbReference type="GO" id="GO:0005829">
    <property type="term" value="C:cytosol"/>
    <property type="evidence" value="ECO:0007669"/>
    <property type="project" value="TreeGrafter"/>
</dbReference>
<keyword evidence="3" id="KW-0963">Cytoplasm</keyword>
<dbReference type="FunCoup" id="G4TNW6">
    <property type="interactions" value="77"/>
</dbReference>
<proteinExistence type="inferred from homology"/>
<comment type="similarity">
    <text evidence="2">Belongs to the peroxisomal targeting signal receptor family.</text>
</comment>
<dbReference type="SUPFAM" id="SSF48452">
    <property type="entry name" value="TPR-like"/>
    <property type="match status" value="1"/>
</dbReference>